<keyword evidence="3" id="KW-1185">Reference proteome</keyword>
<comment type="caution">
    <text evidence="2">The sequence shown here is derived from an EMBL/GenBank/DDBJ whole genome shotgun (WGS) entry which is preliminary data.</text>
</comment>
<protein>
    <submittedName>
        <fullName evidence="2">Cleavage and polyadenylation specificity factor (CPSF) A subunit protein</fullName>
    </submittedName>
</protein>
<dbReference type="OrthoDB" id="1700167at2759"/>
<proteinExistence type="predicted"/>
<evidence type="ECO:0000313" key="2">
    <source>
        <dbReference type="EMBL" id="GFZ03684.1"/>
    </source>
</evidence>
<feature type="domain" description="RSE1/DDB1/CPSF1 C-terminal" evidence="1">
    <location>
        <begin position="132"/>
        <end position="251"/>
    </location>
</feature>
<dbReference type="Pfam" id="PF03178">
    <property type="entry name" value="CPSF_A"/>
    <property type="match status" value="1"/>
</dbReference>
<dbReference type="PANTHER" id="PTHR10644">
    <property type="entry name" value="DNA REPAIR/RNA PROCESSING CPSF FAMILY"/>
    <property type="match status" value="1"/>
</dbReference>
<dbReference type="InterPro" id="IPR050358">
    <property type="entry name" value="RSE1/DDB1/CFT1"/>
</dbReference>
<gene>
    <name evidence="2" type="ORF">Acr_16g0003080</name>
</gene>
<dbReference type="GO" id="GO:0003676">
    <property type="term" value="F:nucleic acid binding"/>
    <property type="evidence" value="ECO:0007669"/>
    <property type="project" value="InterPro"/>
</dbReference>
<name>A0A7J0FYQ1_9ERIC</name>
<evidence type="ECO:0000313" key="3">
    <source>
        <dbReference type="Proteomes" id="UP000585474"/>
    </source>
</evidence>
<sequence>MRPPQRLEARGAVRRAPLTTLVFLRRLVAASRSHTPIGRVAREGVFDCVRISNMAVKVHVDQIEILFKSNRGRRSSIGVEQSRFVKIETNQWWIEVMHARRKDIQASSEVDVVHRNSGESRRGLVVADDGASPECNLTRSCSFYMGEIAMSSIRKGSFSYKLPADDIMKGCDVANTIIGNSIMASTLLGSIVVFIPISREEYELLEVLQSRLVVHPLTAPILGNDHNEFRSRQCSAGVPKILDGDMLAQFLELTSMQQEAVVALPLGSPDTIMFSSKSSSPATNYCQPGCATP</sequence>
<dbReference type="Proteomes" id="UP000585474">
    <property type="component" value="Unassembled WGS sequence"/>
</dbReference>
<reference evidence="2 3" key="1">
    <citation type="submission" date="2019-07" db="EMBL/GenBank/DDBJ databases">
        <title>De Novo Assembly of kiwifruit Actinidia rufa.</title>
        <authorList>
            <person name="Sugita-Konishi S."/>
            <person name="Sato K."/>
            <person name="Mori E."/>
            <person name="Abe Y."/>
            <person name="Kisaki G."/>
            <person name="Hamano K."/>
            <person name="Suezawa K."/>
            <person name="Otani M."/>
            <person name="Fukuda T."/>
            <person name="Manabe T."/>
            <person name="Gomi K."/>
            <person name="Tabuchi M."/>
            <person name="Akimitsu K."/>
            <person name="Kataoka I."/>
        </authorList>
    </citation>
    <scope>NUCLEOTIDE SEQUENCE [LARGE SCALE GENOMIC DNA]</scope>
    <source>
        <strain evidence="3">cv. Fuchu</strain>
    </source>
</reference>
<dbReference type="EMBL" id="BJWL01000016">
    <property type="protein sequence ID" value="GFZ03684.1"/>
    <property type="molecule type" value="Genomic_DNA"/>
</dbReference>
<accession>A0A7J0FYQ1</accession>
<dbReference type="InterPro" id="IPR004871">
    <property type="entry name" value="RSE1/DDB1/CPSF1_C"/>
</dbReference>
<organism evidence="2 3">
    <name type="scientific">Actinidia rufa</name>
    <dbReference type="NCBI Taxonomy" id="165716"/>
    <lineage>
        <taxon>Eukaryota</taxon>
        <taxon>Viridiplantae</taxon>
        <taxon>Streptophyta</taxon>
        <taxon>Embryophyta</taxon>
        <taxon>Tracheophyta</taxon>
        <taxon>Spermatophyta</taxon>
        <taxon>Magnoliopsida</taxon>
        <taxon>eudicotyledons</taxon>
        <taxon>Gunneridae</taxon>
        <taxon>Pentapetalae</taxon>
        <taxon>asterids</taxon>
        <taxon>Ericales</taxon>
        <taxon>Actinidiaceae</taxon>
        <taxon>Actinidia</taxon>
    </lineage>
</organism>
<dbReference type="AlphaFoldDB" id="A0A7J0FYQ1"/>
<evidence type="ECO:0000259" key="1">
    <source>
        <dbReference type="Pfam" id="PF03178"/>
    </source>
</evidence>
<dbReference type="GO" id="GO:0005634">
    <property type="term" value="C:nucleus"/>
    <property type="evidence" value="ECO:0007669"/>
    <property type="project" value="InterPro"/>
</dbReference>